<dbReference type="Gene3D" id="3.30.450.40">
    <property type="match status" value="1"/>
</dbReference>
<dbReference type="PRINTS" id="PR00344">
    <property type="entry name" value="BCTRLSENSOR"/>
</dbReference>
<dbReference type="CDD" id="cd00082">
    <property type="entry name" value="HisKA"/>
    <property type="match status" value="1"/>
</dbReference>
<dbReference type="InterPro" id="IPR003661">
    <property type="entry name" value="HisK_dim/P_dom"/>
</dbReference>
<evidence type="ECO:0000256" key="12">
    <source>
        <dbReference type="ARBA" id="ARBA00023012"/>
    </source>
</evidence>
<dbReference type="EMBL" id="CAACVJ010000150">
    <property type="protein sequence ID" value="VEP14028.1"/>
    <property type="molecule type" value="Genomic_DNA"/>
</dbReference>
<dbReference type="PROSITE" id="PS50109">
    <property type="entry name" value="HIS_KIN"/>
    <property type="match status" value="1"/>
</dbReference>
<evidence type="ECO:0000256" key="7">
    <source>
        <dbReference type="ARBA" id="ARBA00022692"/>
    </source>
</evidence>
<keyword evidence="12" id="KW-0902">Two-component regulatory system</keyword>
<keyword evidence="6 18" id="KW-0808">Transferase</keyword>
<evidence type="ECO:0000256" key="14">
    <source>
        <dbReference type="ARBA" id="ARBA00074306"/>
    </source>
</evidence>
<dbReference type="InterPro" id="IPR005467">
    <property type="entry name" value="His_kinase_dom"/>
</dbReference>
<keyword evidence="19" id="KW-1185">Reference proteome</keyword>
<dbReference type="InterPro" id="IPR036890">
    <property type="entry name" value="HATPase_C_sf"/>
</dbReference>
<evidence type="ECO:0000256" key="15">
    <source>
        <dbReference type="SAM" id="Coils"/>
    </source>
</evidence>
<dbReference type="SMART" id="SM00387">
    <property type="entry name" value="HATPase_c"/>
    <property type="match status" value="1"/>
</dbReference>
<keyword evidence="8" id="KW-0547">Nucleotide-binding</keyword>
<evidence type="ECO:0000256" key="2">
    <source>
        <dbReference type="ARBA" id="ARBA00004370"/>
    </source>
</evidence>
<evidence type="ECO:0000256" key="11">
    <source>
        <dbReference type="ARBA" id="ARBA00022989"/>
    </source>
</evidence>
<dbReference type="SUPFAM" id="SSF55781">
    <property type="entry name" value="GAF domain-like"/>
    <property type="match status" value="1"/>
</dbReference>
<dbReference type="GO" id="GO:0005524">
    <property type="term" value="F:ATP binding"/>
    <property type="evidence" value="ECO:0007669"/>
    <property type="project" value="UniProtKB-KW"/>
</dbReference>
<dbReference type="FunFam" id="1.10.287.130:FF:000004">
    <property type="entry name" value="Ethylene receptor 1"/>
    <property type="match status" value="1"/>
</dbReference>
<comment type="catalytic activity">
    <reaction evidence="1">
        <text>ATP + protein L-histidine = ADP + protein N-phospho-L-histidine.</text>
        <dbReference type="EC" id="2.7.13.3"/>
    </reaction>
</comment>
<evidence type="ECO:0000256" key="8">
    <source>
        <dbReference type="ARBA" id="ARBA00022741"/>
    </source>
</evidence>
<dbReference type="InterPro" id="IPR004358">
    <property type="entry name" value="Sig_transdc_His_kin-like_C"/>
</dbReference>
<dbReference type="Pfam" id="PF00512">
    <property type="entry name" value="HisKA"/>
    <property type="match status" value="1"/>
</dbReference>
<evidence type="ECO:0000259" key="17">
    <source>
        <dbReference type="PROSITE" id="PS50109"/>
    </source>
</evidence>
<dbReference type="InterPro" id="IPR003018">
    <property type="entry name" value="GAF"/>
</dbReference>
<dbReference type="Pfam" id="PF01590">
    <property type="entry name" value="GAF"/>
    <property type="match status" value="1"/>
</dbReference>
<reference evidence="18 19" key="1">
    <citation type="submission" date="2019-01" db="EMBL/GenBank/DDBJ databases">
        <authorList>
            <person name="Brito A."/>
        </authorList>
    </citation>
    <scope>NUCLEOTIDE SEQUENCE [LARGE SCALE GENOMIC DNA]</scope>
    <source>
        <strain evidence="18">1</strain>
    </source>
</reference>
<keyword evidence="7" id="KW-0812">Transmembrane</keyword>
<dbReference type="PANTHER" id="PTHR43047">
    <property type="entry name" value="TWO-COMPONENT HISTIDINE PROTEIN KINASE"/>
    <property type="match status" value="1"/>
</dbReference>
<keyword evidence="15" id="KW-0175">Coiled coil</keyword>
<protein>
    <recommendedName>
        <fullName evidence="14">Circadian input-output histidine kinase CikA</fullName>
        <ecNumber evidence="4">2.7.13.3</ecNumber>
    </recommendedName>
</protein>
<dbReference type="SUPFAM" id="SSF47384">
    <property type="entry name" value="Homodimeric domain of signal transducing histidine kinase"/>
    <property type="match status" value="1"/>
</dbReference>
<dbReference type="SMART" id="SM00388">
    <property type="entry name" value="HisKA"/>
    <property type="match status" value="1"/>
</dbReference>
<evidence type="ECO:0000256" key="6">
    <source>
        <dbReference type="ARBA" id="ARBA00022679"/>
    </source>
</evidence>
<proteinExistence type="inferred from homology"/>
<feature type="domain" description="Phytochrome chromophore attachment site" evidence="16">
    <location>
        <begin position="1"/>
        <end position="50"/>
    </location>
</feature>
<dbReference type="InterPro" id="IPR016132">
    <property type="entry name" value="Phyto_chromo_attachment"/>
</dbReference>
<dbReference type="EC" id="2.7.13.3" evidence="4"/>
<dbReference type="GO" id="GO:0016020">
    <property type="term" value="C:membrane"/>
    <property type="evidence" value="ECO:0007669"/>
    <property type="project" value="UniProtKB-SubCell"/>
</dbReference>
<dbReference type="SUPFAM" id="SSF55874">
    <property type="entry name" value="ATPase domain of HSP90 chaperone/DNA topoisomerase II/histidine kinase"/>
    <property type="match status" value="1"/>
</dbReference>
<evidence type="ECO:0000256" key="4">
    <source>
        <dbReference type="ARBA" id="ARBA00012438"/>
    </source>
</evidence>
<dbReference type="AlphaFoldDB" id="A0A563VRD9"/>
<dbReference type="Pfam" id="PF02518">
    <property type="entry name" value="HATPase_c"/>
    <property type="match status" value="1"/>
</dbReference>
<keyword evidence="5" id="KW-0597">Phosphoprotein</keyword>
<keyword evidence="13" id="KW-0472">Membrane</keyword>
<feature type="coiled-coil region" evidence="15">
    <location>
        <begin position="57"/>
        <end position="127"/>
    </location>
</feature>
<accession>A0A563VRD9</accession>
<keyword evidence="10" id="KW-0067">ATP-binding</keyword>
<dbReference type="GO" id="GO:0000155">
    <property type="term" value="F:phosphorelay sensor kinase activity"/>
    <property type="evidence" value="ECO:0007669"/>
    <property type="project" value="InterPro"/>
</dbReference>
<evidence type="ECO:0000256" key="3">
    <source>
        <dbReference type="ARBA" id="ARBA00006402"/>
    </source>
</evidence>
<dbReference type="InterPro" id="IPR036097">
    <property type="entry name" value="HisK_dim/P_sf"/>
</dbReference>
<dbReference type="Gene3D" id="1.10.287.130">
    <property type="match status" value="1"/>
</dbReference>
<dbReference type="FunFam" id="3.30.565.10:FF:000010">
    <property type="entry name" value="Sensor histidine kinase RcsC"/>
    <property type="match status" value="1"/>
</dbReference>
<dbReference type="PROSITE" id="PS50046">
    <property type="entry name" value="PHYTOCHROME_2"/>
    <property type="match status" value="1"/>
</dbReference>
<feature type="domain" description="Histidine kinase" evidence="17">
    <location>
        <begin position="91"/>
        <end position="335"/>
    </location>
</feature>
<keyword evidence="9 18" id="KW-0418">Kinase</keyword>
<evidence type="ECO:0000256" key="9">
    <source>
        <dbReference type="ARBA" id="ARBA00022777"/>
    </source>
</evidence>
<evidence type="ECO:0000259" key="16">
    <source>
        <dbReference type="PROSITE" id="PS50046"/>
    </source>
</evidence>
<evidence type="ECO:0000256" key="13">
    <source>
        <dbReference type="ARBA" id="ARBA00023136"/>
    </source>
</evidence>
<dbReference type="Proteomes" id="UP000320055">
    <property type="component" value="Unassembled WGS sequence"/>
</dbReference>
<dbReference type="PANTHER" id="PTHR43047:SF64">
    <property type="entry name" value="HISTIDINE KINASE CONTAINING CHEY-HOMOLOGOUS RECEIVER DOMAIN AND PAS DOMAIN-RELATED"/>
    <property type="match status" value="1"/>
</dbReference>
<dbReference type="InterPro" id="IPR029016">
    <property type="entry name" value="GAF-like_dom_sf"/>
</dbReference>
<comment type="similarity">
    <text evidence="3">In the N-terminal section; belongs to the phytochrome family.</text>
</comment>
<comment type="subcellular location">
    <subcellularLocation>
        <location evidence="2">Membrane</location>
    </subcellularLocation>
</comment>
<sequence length="428" mass="48129">MLEQFQSKACCVIPIFQSDCLWGLLSVYQNSNPRQWQPEEIRLLTQVAIQLGVTIQQVELFAQIRNQSQQLQQAKEAAETANRAKTAFIANMNHELRTPLNAILGSAEMLRRTLDIEEQQNNNLNLIYQSGKHLHTLIDDILSLAKIEAGKLELQPTEFDFGTFLDNLVEIIRIRAIQQSIKLNYQIISSLPTKIFCDETRLRQVLLNLLSNAIKFTKNGSVNFRVGYSQDFSSDLAVDEARCDPKINNQKIRFQIEDTGVGISSSQIADIFLPFQQLGEIASSESLHDRNLQTEGTGLGLTISQNIVRQMDSEIQVQSTLGKGSIFWFDLDLANLTNSNGTKAATEDVAPKTITITQDELVNIPIPTTAELNLLQQLSVMGNIRGVLDRANNLEKSHPELTSFTEQVRHLAETCQIDLLENFLRSFN</sequence>
<evidence type="ECO:0000256" key="10">
    <source>
        <dbReference type="ARBA" id="ARBA00022840"/>
    </source>
</evidence>
<gene>
    <name evidence="18" type="ORF">H1P_2330001</name>
</gene>
<dbReference type="Gene3D" id="3.30.565.10">
    <property type="entry name" value="Histidine kinase-like ATPase, C-terminal domain"/>
    <property type="match status" value="1"/>
</dbReference>
<name>A0A563VRD9_9CYAN</name>
<keyword evidence="11" id="KW-1133">Transmembrane helix</keyword>
<evidence type="ECO:0000256" key="5">
    <source>
        <dbReference type="ARBA" id="ARBA00022553"/>
    </source>
</evidence>
<evidence type="ECO:0000313" key="18">
    <source>
        <dbReference type="EMBL" id="VEP14028.1"/>
    </source>
</evidence>
<evidence type="ECO:0000256" key="1">
    <source>
        <dbReference type="ARBA" id="ARBA00000085"/>
    </source>
</evidence>
<evidence type="ECO:0000313" key="19">
    <source>
        <dbReference type="Proteomes" id="UP000320055"/>
    </source>
</evidence>
<dbReference type="InterPro" id="IPR003594">
    <property type="entry name" value="HATPase_dom"/>
</dbReference>
<organism evidence="18 19">
    <name type="scientific">Hyella patelloides LEGE 07179</name>
    <dbReference type="NCBI Taxonomy" id="945734"/>
    <lineage>
        <taxon>Bacteria</taxon>
        <taxon>Bacillati</taxon>
        <taxon>Cyanobacteriota</taxon>
        <taxon>Cyanophyceae</taxon>
        <taxon>Pleurocapsales</taxon>
        <taxon>Hyellaceae</taxon>
        <taxon>Hyella</taxon>
    </lineage>
</organism>